<comment type="similarity">
    <text evidence="1 3">Belongs to the short-chain dehydrogenases/reductases (SDR) family.</text>
</comment>
<gene>
    <name evidence="4" type="ORF">CJ198_06040</name>
</gene>
<dbReference type="PANTHER" id="PTHR43669:SF12">
    <property type="entry name" value="BLR5618 PROTEIN"/>
    <property type="match status" value="1"/>
</dbReference>
<dbReference type="InterPro" id="IPR036291">
    <property type="entry name" value="NAD(P)-bd_dom_sf"/>
</dbReference>
<dbReference type="Proteomes" id="UP000235703">
    <property type="component" value="Unassembled WGS sequence"/>
</dbReference>
<dbReference type="PRINTS" id="PR00081">
    <property type="entry name" value="GDHRDH"/>
</dbReference>
<reference evidence="4 5" key="1">
    <citation type="submission" date="2017-09" db="EMBL/GenBank/DDBJ databases">
        <title>Bacterial strain isolated from the female urinary microbiota.</title>
        <authorList>
            <person name="Thomas-White K."/>
            <person name="Kumar N."/>
            <person name="Forster S."/>
            <person name="Putonti C."/>
            <person name="Lawley T."/>
            <person name="Wolfe A.J."/>
        </authorList>
    </citation>
    <scope>NUCLEOTIDE SEQUENCE [LARGE SCALE GENOMIC DNA]</scope>
    <source>
        <strain evidence="4 5">UMB0680</strain>
    </source>
</reference>
<evidence type="ECO:0000313" key="5">
    <source>
        <dbReference type="Proteomes" id="UP000235703"/>
    </source>
</evidence>
<evidence type="ECO:0000256" key="3">
    <source>
        <dbReference type="RuleBase" id="RU000363"/>
    </source>
</evidence>
<dbReference type="OrthoDB" id="9775296at2"/>
<evidence type="ECO:0008006" key="6">
    <source>
        <dbReference type="Google" id="ProtNLM"/>
    </source>
</evidence>
<dbReference type="AlphaFoldDB" id="A0A2N6PJI2"/>
<keyword evidence="5" id="KW-1185">Reference proteome</keyword>
<evidence type="ECO:0000256" key="2">
    <source>
        <dbReference type="ARBA" id="ARBA00023002"/>
    </source>
</evidence>
<dbReference type="SUPFAM" id="SSF51735">
    <property type="entry name" value="NAD(P)-binding Rossmann-fold domains"/>
    <property type="match status" value="1"/>
</dbReference>
<name>A0A2N6PJI2_9MICO</name>
<dbReference type="Gene3D" id="3.40.50.720">
    <property type="entry name" value="NAD(P)-binding Rossmann-like Domain"/>
    <property type="match status" value="1"/>
</dbReference>
<evidence type="ECO:0000256" key="1">
    <source>
        <dbReference type="ARBA" id="ARBA00006484"/>
    </source>
</evidence>
<dbReference type="RefSeq" id="WP_102161681.1">
    <property type="nucleotide sequence ID" value="NZ_PNFZ01000002.1"/>
</dbReference>
<comment type="caution">
    <text evidence="4">The sequence shown here is derived from an EMBL/GenBank/DDBJ whole genome shotgun (WGS) entry which is preliminary data.</text>
</comment>
<dbReference type="InterPro" id="IPR002347">
    <property type="entry name" value="SDR_fam"/>
</dbReference>
<keyword evidence="2" id="KW-0560">Oxidoreductase</keyword>
<dbReference type="PRINTS" id="PR00080">
    <property type="entry name" value="SDRFAMILY"/>
</dbReference>
<dbReference type="Pfam" id="PF00106">
    <property type="entry name" value="adh_short"/>
    <property type="match status" value="1"/>
</dbReference>
<dbReference type="GO" id="GO:0016491">
    <property type="term" value="F:oxidoreductase activity"/>
    <property type="evidence" value="ECO:0007669"/>
    <property type="project" value="UniProtKB-KW"/>
</dbReference>
<evidence type="ECO:0000313" key="4">
    <source>
        <dbReference type="EMBL" id="PMB98852.1"/>
    </source>
</evidence>
<protein>
    <recommendedName>
        <fullName evidence="6">SDR family oxidoreductase</fullName>
    </recommendedName>
</protein>
<organism evidence="4 5">
    <name type="scientific">Brevibacterium luteolum</name>
    <dbReference type="NCBI Taxonomy" id="199591"/>
    <lineage>
        <taxon>Bacteria</taxon>
        <taxon>Bacillati</taxon>
        <taxon>Actinomycetota</taxon>
        <taxon>Actinomycetes</taxon>
        <taxon>Micrococcales</taxon>
        <taxon>Brevibacteriaceae</taxon>
        <taxon>Brevibacterium</taxon>
    </lineage>
</organism>
<sequence length="245" mass="25588">MDTRNAVITGAGSGIGRAVARTLIARGWHVAALGRRRDRLEESLDGAAGCLAIETDIAAPEAVRAAFAQVAETYGRLDVLFNNAGMFGPADDVGAADWHEVAQTIEVNTTGAFYCASAAFDLMREHGGRIINNGSISAQVPRPHSVAYAMSKHAVAGLTKAIIIDGRPHRITATQIDIGNAATEILTSIGTGDGALQPDGSRRAEPSFDPEIAGWMIADIAELPLEATVDQLTLTASGMPFPGRG</sequence>
<dbReference type="CDD" id="cd05233">
    <property type="entry name" value="SDR_c"/>
    <property type="match status" value="1"/>
</dbReference>
<dbReference type="EMBL" id="PNFZ01000002">
    <property type="protein sequence ID" value="PMB98852.1"/>
    <property type="molecule type" value="Genomic_DNA"/>
</dbReference>
<proteinExistence type="inferred from homology"/>
<accession>A0A2N6PJI2</accession>
<dbReference type="PANTHER" id="PTHR43669">
    <property type="entry name" value="5-KETO-D-GLUCONATE 5-REDUCTASE"/>
    <property type="match status" value="1"/>
</dbReference>